<feature type="transmembrane region" description="Helical" evidence="1">
    <location>
        <begin position="31"/>
        <end position="51"/>
    </location>
</feature>
<evidence type="ECO:0000313" key="2">
    <source>
        <dbReference type="EMBL" id="KIT16154.1"/>
    </source>
</evidence>
<evidence type="ECO:0000256" key="1">
    <source>
        <dbReference type="SAM" id="Phobius"/>
    </source>
</evidence>
<dbReference type="AlphaFoldDB" id="A0A0D1EEM7"/>
<dbReference type="PATRIC" id="fig|935700.4.peg.2182"/>
<keyword evidence="1" id="KW-1133">Transmembrane helix</keyword>
<dbReference type="STRING" id="935700.jaqu_21160"/>
<name>A0A0D1EEM7_9RHOB</name>
<keyword evidence="1" id="KW-0812">Transmembrane</keyword>
<reference evidence="2 3" key="1">
    <citation type="submission" date="2015-02" db="EMBL/GenBank/DDBJ databases">
        <title>Genome Sequence of Jannaschia aquimarina DSM28248, a member of the Roseobacter clade.</title>
        <authorList>
            <person name="Voget S."/>
            <person name="Daniel R."/>
        </authorList>
    </citation>
    <scope>NUCLEOTIDE SEQUENCE [LARGE SCALE GENOMIC DNA]</scope>
    <source>
        <strain evidence="2 3">GSW-M26</strain>
    </source>
</reference>
<dbReference type="Proteomes" id="UP000032232">
    <property type="component" value="Unassembled WGS sequence"/>
</dbReference>
<keyword evidence="3" id="KW-1185">Reference proteome</keyword>
<sequence>MIIPMATAVIGALLGAFTARRRKGVAADVAQWAIVWGIIGGLLGMVILIFISRQIG</sequence>
<accession>A0A0D1EEM7</accession>
<protein>
    <submittedName>
        <fullName evidence="2">Uncharacterized protein</fullName>
    </submittedName>
</protein>
<gene>
    <name evidence="2" type="ORF">jaqu_21160</name>
</gene>
<dbReference type="EMBL" id="JYFE01000040">
    <property type="protein sequence ID" value="KIT16154.1"/>
    <property type="molecule type" value="Genomic_DNA"/>
</dbReference>
<comment type="caution">
    <text evidence="2">The sequence shown here is derived from an EMBL/GenBank/DDBJ whole genome shotgun (WGS) entry which is preliminary data.</text>
</comment>
<keyword evidence="1" id="KW-0472">Membrane</keyword>
<evidence type="ECO:0000313" key="3">
    <source>
        <dbReference type="Proteomes" id="UP000032232"/>
    </source>
</evidence>
<organism evidence="2 3">
    <name type="scientific">Jannaschia aquimarina</name>
    <dbReference type="NCBI Taxonomy" id="935700"/>
    <lineage>
        <taxon>Bacteria</taxon>
        <taxon>Pseudomonadati</taxon>
        <taxon>Pseudomonadota</taxon>
        <taxon>Alphaproteobacteria</taxon>
        <taxon>Rhodobacterales</taxon>
        <taxon>Roseobacteraceae</taxon>
        <taxon>Jannaschia</taxon>
    </lineage>
</organism>
<proteinExistence type="predicted"/>